<evidence type="ECO:0000256" key="1">
    <source>
        <dbReference type="SAM" id="MobiDB-lite"/>
    </source>
</evidence>
<gene>
    <name evidence="2" type="ORF">FisN_7Lh162</name>
</gene>
<reference evidence="2 3" key="1">
    <citation type="journal article" date="2015" name="Plant Cell">
        <title>Oil accumulation by the oleaginous diatom Fistulifera solaris as revealed by the genome and transcriptome.</title>
        <authorList>
            <person name="Tanaka T."/>
            <person name="Maeda Y."/>
            <person name="Veluchamy A."/>
            <person name="Tanaka M."/>
            <person name="Abida H."/>
            <person name="Marechal E."/>
            <person name="Bowler C."/>
            <person name="Muto M."/>
            <person name="Sunaga Y."/>
            <person name="Tanaka M."/>
            <person name="Yoshino T."/>
            <person name="Taniguchi T."/>
            <person name="Fukuda Y."/>
            <person name="Nemoto M."/>
            <person name="Matsumoto M."/>
            <person name="Wong P.S."/>
            <person name="Aburatani S."/>
            <person name="Fujibuchi W."/>
        </authorList>
    </citation>
    <scope>NUCLEOTIDE SEQUENCE [LARGE SCALE GENOMIC DNA]</scope>
    <source>
        <strain evidence="2 3">JPCC DA0580</strain>
    </source>
</reference>
<feature type="region of interest" description="Disordered" evidence="1">
    <location>
        <begin position="156"/>
        <end position="179"/>
    </location>
</feature>
<protein>
    <submittedName>
        <fullName evidence="2">Uncharacterized protein</fullName>
    </submittedName>
</protein>
<comment type="caution">
    <text evidence="2">The sequence shown here is derived from an EMBL/GenBank/DDBJ whole genome shotgun (WGS) entry which is preliminary data.</text>
</comment>
<name>A0A1Z5JCQ0_FISSO</name>
<feature type="compositionally biased region" description="Low complexity" evidence="1">
    <location>
        <begin position="157"/>
        <end position="173"/>
    </location>
</feature>
<evidence type="ECO:0000313" key="2">
    <source>
        <dbReference type="EMBL" id="GAX11780.1"/>
    </source>
</evidence>
<dbReference type="AlphaFoldDB" id="A0A1Z5JCQ0"/>
<keyword evidence="3" id="KW-1185">Reference proteome</keyword>
<sequence>MKPQALQDAIKGLALKKQEKGEWKDPYVKKYTITKEDYLREKQRSNSMVARSLEEPASALPADPLMLTQMRALLEQMQAEKYDWTKERDSLMNEMDQVRAQMKTRIVASTSNADNNNTSAAGVSSLRTEVYGLKQELERLQKSHANETEALRQELTSVKYSASSTPSSSNSDNSKSEIETLRRELQSLRSVAREVNELKDEIAKLKAKASTARNGSGGGDIDDLKGELSQLKTKVVSSNDIMDDLRKEIAELKGAEATRPSTPSRTKASVDLQNSLKSPLKRGKEKSTLPSCKPHSVQELSDRQRKDKILKEYLLSKTGLPFSYKSMSIPDYQNEEGETKHLVCFDNRLYIPKKLRDATMEYYVQHHPYDSYTAMERHCIWPDCEEEMKEYKKNRS</sequence>
<dbReference type="Gene3D" id="1.20.5.1700">
    <property type="match status" value="2"/>
</dbReference>
<dbReference type="InParanoid" id="A0A1Z5JCQ0"/>
<organism evidence="2 3">
    <name type="scientific">Fistulifera solaris</name>
    <name type="common">Oleaginous diatom</name>
    <dbReference type="NCBI Taxonomy" id="1519565"/>
    <lineage>
        <taxon>Eukaryota</taxon>
        <taxon>Sar</taxon>
        <taxon>Stramenopiles</taxon>
        <taxon>Ochrophyta</taxon>
        <taxon>Bacillariophyta</taxon>
        <taxon>Bacillariophyceae</taxon>
        <taxon>Bacillariophycidae</taxon>
        <taxon>Naviculales</taxon>
        <taxon>Naviculaceae</taxon>
        <taxon>Fistulifera</taxon>
    </lineage>
</organism>
<proteinExistence type="predicted"/>
<dbReference type="EMBL" id="BDSP01000044">
    <property type="protein sequence ID" value="GAX11780.1"/>
    <property type="molecule type" value="Genomic_DNA"/>
</dbReference>
<feature type="region of interest" description="Disordered" evidence="1">
    <location>
        <begin position="253"/>
        <end position="303"/>
    </location>
</feature>
<accession>A0A1Z5JCQ0</accession>
<feature type="compositionally biased region" description="Polar residues" evidence="1">
    <location>
        <begin position="259"/>
        <end position="277"/>
    </location>
</feature>
<evidence type="ECO:0000313" key="3">
    <source>
        <dbReference type="Proteomes" id="UP000198406"/>
    </source>
</evidence>
<dbReference type="Proteomes" id="UP000198406">
    <property type="component" value="Unassembled WGS sequence"/>
</dbReference>